<reference evidence="1 2" key="1">
    <citation type="journal article" date="2016" name="Nat. Commun.">
        <title>Microbial interactions lead to rapid micro-scale successions on model marine particles.</title>
        <authorList>
            <person name="Datta M.S."/>
            <person name="Sliwerska E."/>
            <person name="Gore J."/>
            <person name="Polz M.F."/>
            <person name="Cordero O.X."/>
        </authorList>
    </citation>
    <scope>NUCLEOTIDE SEQUENCE [LARGE SCALE GENOMIC DNA]</scope>
    <source>
        <strain evidence="1 2">4G03</strain>
    </source>
</reference>
<dbReference type="GO" id="GO:0016787">
    <property type="term" value="F:hydrolase activity"/>
    <property type="evidence" value="ECO:0007669"/>
    <property type="project" value="UniProtKB-KW"/>
</dbReference>
<dbReference type="AlphaFoldDB" id="A0A2G1BV49"/>
<evidence type="ECO:0000313" key="2">
    <source>
        <dbReference type="Proteomes" id="UP000222163"/>
    </source>
</evidence>
<evidence type="ECO:0000313" key="1">
    <source>
        <dbReference type="EMBL" id="PHN97922.1"/>
    </source>
</evidence>
<sequence>MESKRRVVINFKDITYLKEGTVRQKEAHKVLLELNLFELLKNFNPILVGTIPINIDVESSDLDIICQSENHEDIVKVVREKYGKLPGFEVKTIPSYKNLKTTIITLEYKIFPIEIFVQNKLPEEQDSYLHMLVEYQVLLKEGEVFRSKIIALKQQGLKTEPAFAKLLNLEGNPYEALLTYGLQKGYIS</sequence>
<accession>A0A2G1BV49</accession>
<dbReference type="EMBL" id="PDUU01000004">
    <property type="protein sequence ID" value="PHN97922.1"/>
    <property type="molecule type" value="Genomic_DNA"/>
</dbReference>
<keyword evidence="1" id="KW-0378">Hydrolase</keyword>
<protein>
    <submittedName>
        <fullName evidence="1">Diadenosine tetraphosphate hydrolase</fullName>
    </submittedName>
</protein>
<dbReference type="InterPro" id="IPR025365">
    <property type="entry name" value="DUF4269"/>
</dbReference>
<proteinExistence type="predicted"/>
<organism evidence="1 2">
    <name type="scientific">Tenacibaculum discolor</name>
    <dbReference type="NCBI Taxonomy" id="361581"/>
    <lineage>
        <taxon>Bacteria</taxon>
        <taxon>Pseudomonadati</taxon>
        <taxon>Bacteroidota</taxon>
        <taxon>Flavobacteriia</taxon>
        <taxon>Flavobacteriales</taxon>
        <taxon>Flavobacteriaceae</taxon>
        <taxon>Tenacibaculum</taxon>
    </lineage>
</organism>
<dbReference type="Proteomes" id="UP000222163">
    <property type="component" value="Unassembled WGS sequence"/>
</dbReference>
<comment type="caution">
    <text evidence="1">The sequence shown here is derived from an EMBL/GenBank/DDBJ whole genome shotgun (WGS) entry which is preliminary data.</text>
</comment>
<name>A0A2G1BV49_9FLAO</name>
<dbReference type="Pfam" id="PF14091">
    <property type="entry name" value="DUF4269"/>
    <property type="match status" value="1"/>
</dbReference>
<gene>
    <name evidence="1" type="ORF">CSC81_05790</name>
</gene>